<evidence type="ECO:0000256" key="2">
    <source>
        <dbReference type="ARBA" id="ARBA00022679"/>
    </source>
</evidence>
<comment type="similarity">
    <text evidence="7">Belongs to the DHHC palmitoyltransferase family.</text>
</comment>
<dbReference type="InterPro" id="IPR001594">
    <property type="entry name" value="Palmitoyltrfase_DHHC"/>
</dbReference>
<evidence type="ECO:0000313" key="11">
    <source>
        <dbReference type="Proteomes" id="UP001146793"/>
    </source>
</evidence>
<evidence type="ECO:0000256" key="3">
    <source>
        <dbReference type="ARBA" id="ARBA00022692"/>
    </source>
</evidence>
<evidence type="ECO:0000256" key="5">
    <source>
        <dbReference type="ARBA" id="ARBA00023136"/>
    </source>
</evidence>
<evidence type="ECO:0000313" key="10">
    <source>
        <dbReference type="EMBL" id="KAJ3433146.1"/>
    </source>
</evidence>
<feature type="transmembrane region" description="Helical" evidence="7">
    <location>
        <begin position="141"/>
        <end position="164"/>
    </location>
</feature>
<dbReference type="PROSITE" id="PS50216">
    <property type="entry name" value="DHHC"/>
    <property type="match status" value="1"/>
</dbReference>
<feature type="region of interest" description="Disordered" evidence="8">
    <location>
        <begin position="29"/>
        <end position="53"/>
    </location>
</feature>
<dbReference type="GO" id="GO:0016020">
    <property type="term" value="C:membrane"/>
    <property type="evidence" value="ECO:0007669"/>
    <property type="project" value="UniProtKB-SubCell"/>
</dbReference>
<comment type="domain">
    <text evidence="7">The DHHC domain is required for palmitoyltransferase activity.</text>
</comment>
<feature type="domain" description="Palmitoyltransferase DHHC" evidence="9">
    <location>
        <begin position="225"/>
        <end position="339"/>
    </location>
</feature>
<keyword evidence="3 7" id="KW-0812">Transmembrane</keyword>
<dbReference type="Pfam" id="PF01529">
    <property type="entry name" value="DHHC"/>
    <property type="match status" value="1"/>
</dbReference>
<evidence type="ECO:0000256" key="8">
    <source>
        <dbReference type="SAM" id="MobiDB-lite"/>
    </source>
</evidence>
<evidence type="ECO:0000256" key="1">
    <source>
        <dbReference type="ARBA" id="ARBA00004141"/>
    </source>
</evidence>
<evidence type="ECO:0000256" key="7">
    <source>
        <dbReference type="RuleBase" id="RU079119"/>
    </source>
</evidence>
<feature type="transmembrane region" description="Helical" evidence="7">
    <location>
        <begin position="173"/>
        <end position="191"/>
    </location>
</feature>
<feature type="transmembrane region" description="Helical" evidence="7">
    <location>
        <begin position="300"/>
        <end position="323"/>
    </location>
</feature>
<feature type="transmembrane region" description="Helical" evidence="7">
    <location>
        <begin position="269"/>
        <end position="293"/>
    </location>
</feature>
<dbReference type="AlphaFoldDB" id="A0AAV7YWF9"/>
<gene>
    <name evidence="10" type="ORF">M0812_22098</name>
</gene>
<protein>
    <recommendedName>
        <fullName evidence="7">Palmitoyltransferase</fullName>
        <ecNumber evidence="7">2.3.1.225</ecNumber>
    </recommendedName>
</protein>
<dbReference type="InterPro" id="IPR039859">
    <property type="entry name" value="PFA4/ZDH16/20/ERF2-like"/>
</dbReference>
<comment type="subcellular location">
    <subcellularLocation>
        <location evidence="1">Membrane</location>
        <topology evidence="1">Multi-pass membrane protein</topology>
    </subcellularLocation>
</comment>
<dbReference type="EMBL" id="JANTQA010000047">
    <property type="protein sequence ID" value="KAJ3433146.1"/>
    <property type="molecule type" value="Genomic_DNA"/>
</dbReference>
<keyword evidence="6 7" id="KW-0012">Acyltransferase</keyword>
<keyword evidence="4 7" id="KW-1133">Transmembrane helix</keyword>
<organism evidence="10 11">
    <name type="scientific">Anaeramoeba flamelloides</name>
    <dbReference type="NCBI Taxonomy" id="1746091"/>
    <lineage>
        <taxon>Eukaryota</taxon>
        <taxon>Metamonada</taxon>
        <taxon>Anaeramoebidae</taxon>
        <taxon>Anaeramoeba</taxon>
    </lineage>
</organism>
<evidence type="ECO:0000256" key="4">
    <source>
        <dbReference type="ARBA" id="ARBA00022989"/>
    </source>
</evidence>
<dbReference type="PANTHER" id="PTHR12246">
    <property type="entry name" value="PALMITOYLTRANSFERASE ZDHHC16"/>
    <property type="match status" value="1"/>
</dbReference>
<comment type="catalytic activity">
    <reaction evidence="7">
        <text>L-cysteinyl-[protein] + hexadecanoyl-CoA = S-hexadecanoyl-L-cysteinyl-[protein] + CoA</text>
        <dbReference type="Rhea" id="RHEA:36683"/>
        <dbReference type="Rhea" id="RHEA-COMP:10131"/>
        <dbReference type="Rhea" id="RHEA-COMP:11032"/>
        <dbReference type="ChEBI" id="CHEBI:29950"/>
        <dbReference type="ChEBI" id="CHEBI:57287"/>
        <dbReference type="ChEBI" id="CHEBI:57379"/>
        <dbReference type="ChEBI" id="CHEBI:74151"/>
        <dbReference type="EC" id="2.3.1.225"/>
    </reaction>
</comment>
<accession>A0AAV7YWF9</accession>
<reference evidence="10" key="1">
    <citation type="submission" date="2022-08" db="EMBL/GenBank/DDBJ databases">
        <title>Novel sulphate-reducing endosymbionts in the free-living metamonad Anaeramoeba.</title>
        <authorList>
            <person name="Jerlstrom-Hultqvist J."/>
            <person name="Cepicka I."/>
            <person name="Gallot-Lavallee L."/>
            <person name="Salas-Leiva D."/>
            <person name="Curtis B.A."/>
            <person name="Zahonova K."/>
            <person name="Pipaliya S."/>
            <person name="Dacks J."/>
            <person name="Roger A.J."/>
        </authorList>
    </citation>
    <scope>NUCLEOTIDE SEQUENCE</scope>
    <source>
        <strain evidence="10">Busselton2</strain>
    </source>
</reference>
<feature type="compositionally biased region" description="Polar residues" evidence="8">
    <location>
        <begin position="31"/>
        <end position="40"/>
    </location>
</feature>
<dbReference type="EC" id="2.3.1.225" evidence="7"/>
<name>A0AAV7YWF9_9EUKA</name>
<evidence type="ECO:0000259" key="9">
    <source>
        <dbReference type="Pfam" id="PF01529"/>
    </source>
</evidence>
<keyword evidence="5 7" id="KW-0472">Membrane</keyword>
<sequence>MSSEGASSLTPNTPILNYTPNKMSNIDHDSNQNNTFINNTKKSKTTTEYDEKLTSTQNTIQRNFSNDEINDYCSSSSQQLFSKEIVTLSRKNSGGVKNKSVQKQNFQTSSNLVSKFLCIKKYQYQNEKFIVCKHIPLTFKLYFPSMVTFGCLIFTIFSSNYLLIKFVKKNKKLIFMISFNYFALLGIISYLRTLITNPGFVPISYFANKCQNPEKLYDFPIGKIQHQYYHDQERPPRSRYSETFHSLIFKADHICYLVGNFIGLKNYKFFILSLFYFTIESILSLIIIFNYLFSIEKLHYLLLAIITGIISLIFGAFLLRTLIIHIQLISKNTTWLESQQINDRKKKGQIKENIYDLGCYKNYKQVLGKDLIFWFFPINIGLDNDGFVYETNL</sequence>
<evidence type="ECO:0000256" key="6">
    <source>
        <dbReference type="ARBA" id="ARBA00023315"/>
    </source>
</evidence>
<comment type="caution">
    <text evidence="10">The sequence shown here is derived from an EMBL/GenBank/DDBJ whole genome shotgun (WGS) entry which is preliminary data.</text>
</comment>
<dbReference type="GO" id="GO:0019706">
    <property type="term" value="F:protein-cysteine S-palmitoyltransferase activity"/>
    <property type="evidence" value="ECO:0007669"/>
    <property type="project" value="UniProtKB-EC"/>
</dbReference>
<dbReference type="Proteomes" id="UP001146793">
    <property type="component" value="Unassembled WGS sequence"/>
</dbReference>
<keyword evidence="2 7" id="KW-0808">Transferase</keyword>
<proteinExistence type="inferred from homology"/>